<evidence type="ECO:0000313" key="1">
    <source>
        <dbReference type="EMBL" id="QJT70634.1"/>
    </source>
</evidence>
<sequence>MSAKYIDGVKGKYWSRGAMRRPFNFELYSLEGDKTNTGGLMGKGREKRKSAKRKKVLKIFLILSGTNHQTIKPMSAKYIDGVKGKYWSRGAMRRPFNFELYSLEGDKTNTGGLMGKGREKRKSAKRKKVLKIFLILSGTNHQTIKPRAKNSLLTLDAK</sequence>
<name>A0A6M5C9Z8_9CAUD</name>
<reference evidence="1" key="1">
    <citation type="submission" date="2020-04" db="EMBL/GenBank/DDBJ databases">
        <authorList>
            <person name="Kumar P."/>
            <person name="Meghvansi M.K."/>
            <person name="Kamboj D.V."/>
        </authorList>
    </citation>
    <scope>NUCLEOTIDE SEQUENCE [LARGE SCALE GENOMIC DNA]</scope>
</reference>
<dbReference type="EMBL" id="MT360682">
    <property type="protein sequence ID" value="QJT70634.1"/>
    <property type="molecule type" value="Genomic_DNA"/>
</dbReference>
<protein>
    <submittedName>
        <fullName evidence="1">Uncharacterized protein</fullName>
    </submittedName>
</protein>
<organism evidence="1">
    <name type="scientific">Vibrio phage Vc1</name>
    <dbReference type="NCBI Taxonomy" id="1480731"/>
    <lineage>
        <taxon>Viruses</taxon>
        <taxon>Duplodnaviria</taxon>
        <taxon>Heunggongvirae</taxon>
        <taxon>Uroviricota</taxon>
        <taxon>Caudoviricetes</taxon>
        <taxon>Drexlerviridae</taxon>
        <taxon>Jhansiroadvirus</taxon>
        <taxon>Jhansiroadvirus gwaliVC1</taxon>
    </lineage>
</organism>
<accession>A0A6M5C9Z8</accession>
<proteinExistence type="predicted"/>
<gene>
    <name evidence="1" type="ORF">2019VC1_29</name>
</gene>